<organism evidence="1 2">
    <name type="scientific">Camellia lanceoleosa</name>
    <dbReference type="NCBI Taxonomy" id="1840588"/>
    <lineage>
        <taxon>Eukaryota</taxon>
        <taxon>Viridiplantae</taxon>
        <taxon>Streptophyta</taxon>
        <taxon>Embryophyta</taxon>
        <taxon>Tracheophyta</taxon>
        <taxon>Spermatophyta</taxon>
        <taxon>Magnoliopsida</taxon>
        <taxon>eudicotyledons</taxon>
        <taxon>Gunneridae</taxon>
        <taxon>Pentapetalae</taxon>
        <taxon>asterids</taxon>
        <taxon>Ericales</taxon>
        <taxon>Theaceae</taxon>
        <taxon>Camellia</taxon>
    </lineage>
</organism>
<dbReference type="Proteomes" id="UP001060215">
    <property type="component" value="Chromosome 9"/>
</dbReference>
<comment type="caution">
    <text evidence="1">The sequence shown here is derived from an EMBL/GenBank/DDBJ whole genome shotgun (WGS) entry which is preliminary data.</text>
</comment>
<dbReference type="EMBL" id="CM045766">
    <property type="protein sequence ID" value="KAI8005526.1"/>
    <property type="molecule type" value="Genomic_DNA"/>
</dbReference>
<sequence>MVLGSTSRNPYQYGKLPTLVTHQEPVESKVNETKATVKFQQKKKTKDDAGKRHLISRVKLVGQTKEFSTICITSDGQGTMVPRVKIGRRKRATSGNVLSTSEACQQEIGTPMTFSDEMQPPDDTQTVVEETQPGGVAKQESPKNKDA</sequence>
<proteinExistence type="predicted"/>
<accession>A0ACC0GZE5</accession>
<keyword evidence="2" id="KW-1185">Reference proteome</keyword>
<reference evidence="1 2" key="1">
    <citation type="journal article" date="2022" name="Plant J.">
        <title>Chromosome-level genome of Camellia lanceoleosa provides a valuable resource for understanding genome evolution and self-incompatibility.</title>
        <authorList>
            <person name="Gong W."/>
            <person name="Xiao S."/>
            <person name="Wang L."/>
            <person name="Liao Z."/>
            <person name="Chang Y."/>
            <person name="Mo W."/>
            <person name="Hu G."/>
            <person name="Li W."/>
            <person name="Zhao G."/>
            <person name="Zhu H."/>
            <person name="Hu X."/>
            <person name="Ji K."/>
            <person name="Xiang X."/>
            <person name="Song Q."/>
            <person name="Yuan D."/>
            <person name="Jin S."/>
            <person name="Zhang L."/>
        </authorList>
    </citation>
    <scope>NUCLEOTIDE SEQUENCE [LARGE SCALE GENOMIC DNA]</scope>
    <source>
        <strain evidence="1">SQ_2022a</strain>
    </source>
</reference>
<keyword evidence="1" id="KW-0687">Ribonucleoprotein</keyword>
<protein>
    <submittedName>
        <fullName evidence="1">60S ribosomal protein L10a</fullName>
    </submittedName>
</protein>
<keyword evidence="1" id="KW-0689">Ribosomal protein</keyword>
<gene>
    <name evidence="1" type="ORF">LOK49_LG08G00466</name>
</gene>
<evidence type="ECO:0000313" key="1">
    <source>
        <dbReference type="EMBL" id="KAI8005526.1"/>
    </source>
</evidence>
<evidence type="ECO:0000313" key="2">
    <source>
        <dbReference type="Proteomes" id="UP001060215"/>
    </source>
</evidence>
<name>A0ACC0GZE5_9ERIC</name>